<keyword evidence="11 17" id="KW-1133">Transmembrane helix</keyword>
<feature type="transmembrane region" description="Helical" evidence="17">
    <location>
        <begin position="427"/>
        <end position="445"/>
    </location>
</feature>
<comment type="catalytic activity">
    <reaction evidence="16 17">
        <text>a ubiquinone + NADH + 5 H(+)(in) = a ubiquinol + NAD(+) + 4 H(+)(out)</text>
        <dbReference type="Rhea" id="RHEA:29091"/>
        <dbReference type="Rhea" id="RHEA-COMP:9565"/>
        <dbReference type="Rhea" id="RHEA-COMP:9566"/>
        <dbReference type="ChEBI" id="CHEBI:15378"/>
        <dbReference type="ChEBI" id="CHEBI:16389"/>
        <dbReference type="ChEBI" id="CHEBI:17976"/>
        <dbReference type="ChEBI" id="CHEBI:57540"/>
        <dbReference type="ChEBI" id="CHEBI:57945"/>
        <dbReference type="EC" id="7.1.1.2"/>
    </reaction>
</comment>
<dbReference type="EMBL" id="GU097656">
    <property type="protein sequence ID" value="ACY09456.1"/>
    <property type="molecule type" value="Genomic_DNA"/>
</dbReference>
<dbReference type="Pfam" id="PF01059">
    <property type="entry name" value="Oxidored_q5_N"/>
    <property type="match status" value="1"/>
</dbReference>
<feature type="transmembrane region" description="Helical" evidence="17">
    <location>
        <begin position="115"/>
        <end position="136"/>
    </location>
</feature>
<keyword evidence="15 17" id="KW-0472">Membrane</keyword>
<feature type="transmembrane region" description="Helical" evidence="17">
    <location>
        <begin position="91"/>
        <end position="109"/>
    </location>
</feature>
<evidence type="ECO:0000256" key="6">
    <source>
        <dbReference type="ARBA" id="ARBA00022448"/>
    </source>
</evidence>
<sequence length="448" mass="53588">MFKFNKMMKLILFNLMMIFNLQFKNFKFFSTNYLIIIMLINMLLFNFNKKFNNIFYFYSMDYISFYLIMLTNWILMLSILSNFIKLKLNMMKLFMMTMLIMNFFLNMFFMSMNLYMFYIYFEITLIPILFLIMGWGNQINRIQATMYMLFYTLFGSFPLFFFINYIYINFNSSSMFMNFLFNYNLNVNLLIYLMMLMAFLIKMPMYFMHLWLPKAHVEAPISGSMILAGIMLKLGSYGILRLIFNFSLLKFNNYFLILSMMGSLYASLVCLNQIDMKIIVAYSSIVHMSMMLSSLMTLNMWMLKSSMILMLAHGLCASSMFFNVNLIYERTQSRNMMINKGLINISPILSMMWFLTYANNFSSPPSLNLISEIFLINSLMIWSKMISMILITIMFLNTCFSIYIYSKTQHGNININMNNFNFINIREIYINFMHWIPLNIMFLMINLI</sequence>
<evidence type="ECO:0000259" key="19">
    <source>
        <dbReference type="Pfam" id="PF01059"/>
    </source>
</evidence>
<dbReference type="PRINTS" id="PR01437">
    <property type="entry name" value="NUOXDRDTASE4"/>
</dbReference>
<keyword evidence="9" id="KW-1278">Translocase</keyword>
<feature type="transmembrane region" description="Helical" evidence="17">
    <location>
        <begin position="254"/>
        <end position="271"/>
    </location>
</feature>
<protein>
    <recommendedName>
        <fullName evidence="5 17">NADH-ubiquinone oxidoreductase chain 4</fullName>
        <ecNumber evidence="4 17">7.1.1.2</ecNumber>
    </recommendedName>
</protein>
<dbReference type="GO" id="GO:0042773">
    <property type="term" value="P:ATP synthesis coupled electron transport"/>
    <property type="evidence" value="ECO:0007669"/>
    <property type="project" value="InterPro"/>
</dbReference>
<evidence type="ECO:0000256" key="16">
    <source>
        <dbReference type="ARBA" id="ARBA00049551"/>
    </source>
</evidence>
<name>D8WHD3_9HYME</name>
<feature type="transmembrane region" description="Helical" evidence="17">
    <location>
        <begin position="307"/>
        <end position="328"/>
    </location>
</feature>
<organism evidence="20">
    <name type="scientific">Macrocentrus camphoraphilus</name>
    <dbReference type="NCBI Taxonomy" id="684659"/>
    <lineage>
        <taxon>Eukaryota</taxon>
        <taxon>Metazoa</taxon>
        <taxon>Ecdysozoa</taxon>
        <taxon>Arthropoda</taxon>
        <taxon>Hexapoda</taxon>
        <taxon>Insecta</taxon>
        <taxon>Pterygota</taxon>
        <taxon>Neoptera</taxon>
        <taxon>Endopterygota</taxon>
        <taxon>Hymenoptera</taxon>
        <taxon>Apocrita</taxon>
        <taxon>Ichneumonoidea</taxon>
        <taxon>Braconidae</taxon>
        <taxon>Macrocentrinae</taxon>
        <taxon>Macrocentrus</taxon>
    </lineage>
</organism>
<dbReference type="GO" id="GO:0031966">
    <property type="term" value="C:mitochondrial membrane"/>
    <property type="evidence" value="ECO:0007669"/>
    <property type="project" value="UniProtKB-SubCell"/>
</dbReference>
<comment type="function">
    <text evidence="17">Core subunit of the mitochondrial membrane respiratory chain NADH dehydrogenase (Complex I) which catalyzes electron transfer from NADH through the respiratory chain, using ubiquinone as an electron acceptor. Essential for the catalytic activity and assembly of complex I.</text>
</comment>
<comment type="function">
    <text evidence="1">Core subunit of the mitochondrial membrane respiratory chain NADH dehydrogenase (Complex I) that is believed to belong to the minimal assembly required for catalysis. Complex I functions in the transfer of electrons from NADH to the respiratory chain. The immediate electron acceptor for the enzyme is believed to be ubiquinone.</text>
</comment>
<dbReference type="InterPro" id="IPR000260">
    <property type="entry name" value="NADH4_N"/>
</dbReference>
<feature type="transmembrane region" description="Helical" evidence="17">
    <location>
        <begin position="340"/>
        <end position="359"/>
    </location>
</feature>
<evidence type="ECO:0000256" key="9">
    <source>
        <dbReference type="ARBA" id="ARBA00022967"/>
    </source>
</evidence>
<feature type="transmembrane region" description="Helical" evidence="17">
    <location>
        <begin position="190"/>
        <end position="212"/>
    </location>
</feature>
<evidence type="ECO:0000256" key="10">
    <source>
        <dbReference type="ARBA" id="ARBA00022982"/>
    </source>
</evidence>
<evidence type="ECO:0000313" key="20">
    <source>
        <dbReference type="EMBL" id="ACY09456.1"/>
    </source>
</evidence>
<dbReference type="GO" id="GO:0008137">
    <property type="term" value="F:NADH dehydrogenase (ubiquinone) activity"/>
    <property type="evidence" value="ECO:0007669"/>
    <property type="project" value="UniProtKB-UniRule"/>
</dbReference>
<evidence type="ECO:0000256" key="5">
    <source>
        <dbReference type="ARBA" id="ARBA00021006"/>
    </source>
</evidence>
<evidence type="ECO:0000256" key="8">
    <source>
        <dbReference type="ARBA" id="ARBA00022692"/>
    </source>
</evidence>
<evidence type="ECO:0000256" key="14">
    <source>
        <dbReference type="ARBA" id="ARBA00023128"/>
    </source>
</evidence>
<feature type="transmembrane region" description="Helical" evidence="17">
    <location>
        <begin position="148"/>
        <end position="170"/>
    </location>
</feature>
<keyword evidence="10 17" id="KW-0249">Electron transport</keyword>
<evidence type="ECO:0000256" key="11">
    <source>
        <dbReference type="ARBA" id="ARBA00022989"/>
    </source>
</evidence>
<feature type="transmembrane region" description="Helical" evidence="17">
    <location>
        <begin position="379"/>
        <end position="406"/>
    </location>
</feature>
<feature type="transmembrane region" description="Helical" evidence="17">
    <location>
        <begin position="224"/>
        <end position="248"/>
    </location>
</feature>
<feature type="transmembrane region" description="Helical" evidence="17">
    <location>
        <begin position="65"/>
        <end position="84"/>
    </location>
</feature>
<keyword evidence="8 17" id="KW-0812">Transmembrane</keyword>
<feature type="domain" description="NADH:ubiquinone oxidoreductase chain 4 N-terminal" evidence="19">
    <location>
        <begin position="7"/>
        <end position="107"/>
    </location>
</feature>
<keyword evidence="6 17" id="KW-0813">Transport</keyword>
<dbReference type="Pfam" id="PF00361">
    <property type="entry name" value="Proton_antipo_M"/>
    <property type="match status" value="1"/>
</dbReference>
<comment type="subcellular location">
    <subcellularLocation>
        <location evidence="2 17">Mitochondrion membrane</location>
        <topology evidence="2 17">Multi-pass membrane protein</topology>
    </subcellularLocation>
</comment>
<keyword evidence="14 17" id="KW-0496">Mitochondrion</keyword>
<comment type="similarity">
    <text evidence="3 17">Belongs to the complex I subunit 4 family.</text>
</comment>
<evidence type="ECO:0000259" key="18">
    <source>
        <dbReference type="Pfam" id="PF00361"/>
    </source>
</evidence>
<dbReference type="PANTHER" id="PTHR43507">
    <property type="entry name" value="NADH-UBIQUINONE OXIDOREDUCTASE CHAIN 4"/>
    <property type="match status" value="1"/>
</dbReference>
<dbReference type="PANTHER" id="PTHR43507:SF20">
    <property type="entry name" value="NADH-UBIQUINONE OXIDOREDUCTASE CHAIN 4"/>
    <property type="match status" value="1"/>
</dbReference>
<feature type="transmembrane region" description="Helical" evidence="17">
    <location>
        <begin position="278"/>
        <end position="301"/>
    </location>
</feature>
<evidence type="ECO:0000256" key="13">
    <source>
        <dbReference type="ARBA" id="ARBA00023075"/>
    </source>
</evidence>
<feature type="transmembrane region" description="Helical" evidence="17">
    <location>
        <begin position="26"/>
        <end position="45"/>
    </location>
</feature>
<geneLocation type="mitochondrion" evidence="20"/>
<evidence type="ECO:0000256" key="4">
    <source>
        <dbReference type="ARBA" id="ARBA00012944"/>
    </source>
</evidence>
<keyword evidence="13 17" id="KW-0830">Ubiquinone</keyword>
<dbReference type="AlphaFoldDB" id="D8WHD3"/>
<gene>
    <name evidence="20" type="primary">ND4</name>
</gene>
<evidence type="ECO:0000256" key="3">
    <source>
        <dbReference type="ARBA" id="ARBA00009025"/>
    </source>
</evidence>
<evidence type="ECO:0000256" key="1">
    <source>
        <dbReference type="ARBA" id="ARBA00003257"/>
    </source>
</evidence>
<keyword evidence="12 17" id="KW-0520">NAD</keyword>
<dbReference type="EC" id="7.1.1.2" evidence="4 17"/>
<feature type="domain" description="NADH:quinone oxidoreductase/Mrp antiporter transmembrane" evidence="18">
    <location>
        <begin position="111"/>
        <end position="391"/>
    </location>
</feature>
<keyword evidence="7 17" id="KW-0679">Respiratory chain</keyword>
<accession>D8WHD3</accession>
<evidence type="ECO:0000256" key="2">
    <source>
        <dbReference type="ARBA" id="ARBA00004225"/>
    </source>
</evidence>
<dbReference type="InterPro" id="IPR003918">
    <property type="entry name" value="NADH_UbQ_OxRdtase"/>
</dbReference>
<dbReference type="InterPro" id="IPR001750">
    <property type="entry name" value="ND/Mrp_TM"/>
</dbReference>
<evidence type="ECO:0000256" key="12">
    <source>
        <dbReference type="ARBA" id="ARBA00023027"/>
    </source>
</evidence>
<reference evidence="20" key="1">
    <citation type="journal article" date="2010" name="BMC Genomics">
        <title>Comparative mitogenomics of Braconidae (Insecta: Hymenoptera) and the phylogenetic utility of mitochondrial genomes with special reference to Holometabolous insects.</title>
        <authorList>
            <person name="Wei S.J."/>
            <person name="Shi M."/>
            <person name="Sharkey M.J."/>
            <person name="van Achterberg C."/>
            <person name="Chen X.X."/>
        </authorList>
    </citation>
    <scope>NUCLEOTIDE SEQUENCE</scope>
</reference>
<evidence type="ECO:0000256" key="7">
    <source>
        <dbReference type="ARBA" id="ARBA00022660"/>
    </source>
</evidence>
<evidence type="ECO:0000256" key="15">
    <source>
        <dbReference type="ARBA" id="ARBA00023136"/>
    </source>
</evidence>
<dbReference type="GO" id="GO:0003954">
    <property type="term" value="F:NADH dehydrogenase activity"/>
    <property type="evidence" value="ECO:0007669"/>
    <property type="project" value="TreeGrafter"/>
</dbReference>
<dbReference type="GO" id="GO:0015990">
    <property type="term" value="P:electron transport coupled proton transport"/>
    <property type="evidence" value="ECO:0007669"/>
    <property type="project" value="TreeGrafter"/>
</dbReference>
<evidence type="ECO:0000256" key="17">
    <source>
        <dbReference type="RuleBase" id="RU003297"/>
    </source>
</evidence>
<dbReference type="GO" id="GO:0048039">
    <property type="term" value="F:ubiquinone binding"/>
    <property type="evidence" value="ECO:0007669"/>
    <property type="project" value="TreeGrafter"/>
</dbReference>
<proteinExistence type="inferred from homology"/>